<dbReference type="Proteomes" id="UP000199614">
    <property type="component" value="Unassembled WGS sequence"/>
</dbReference>
<keyword evidence="6" id="KW-1185">Reference proteome</keyword>
<dbReference type="PANTHER" id="PTHR16943">
    <property type="entry name" value="2-METHYLCITRATE DEHYDRATASE-RELATED"/>
    <property type="match status" value="1"/>
</dbReference>
<dbReference type="Gene3D" id="3.30.1330.120">
    <property type="entry name" value="2-methylcitrate dehydratase PrpD"/>
    <property type="match status" value="1"/>
</dbReference>
<sequence>MIGSITGTSREVRAARPGSAADPGRWSGLAPEQRDRLQHLLVDALGLAAAGAANDDARSVLAGLAAVSPGESRVPWTRLRLAAPQAATALSTLIHAWDFDDTHDEAVVHTAAVVVPAAVAAMATSPAPGERFLDGLATGVQLFSRLARLVGPRPGVIRTAGLGALAAAATAATVWGLDEADTENAVALCLGAALAPATRQAVVDGSVAKRLQPGLATAHGVTAASLARSGVIGPAGWLGGTYGVLPGSELRLADLLTGPAELDAVALKPYPACRYTHAALAAGEQLYARHPGPEALHRMVAHLPAGAAYELVARPWRDRGSPLVDAQFSLPWQLAALWVTGRYDLTTLRGDLGRADIAAAAARIEVRQDLPESTVMAGARLELETPDGRHDTAEARMPGTGDARPGRDAVDRKLLGCLDVAGAADPRAVADGLWQLAAELPSLDASGVGAALRRRTAVP</sequence>
<dbReference type="AlphaFoldDB" id="A0A1I5AQD9"/>
<dbReference type="Gene3D" id="1.10.4100.10">
    <property type="entry name" value="2-methylcitrate dehydratase PrpD"/>
    <property type="match status" value="1"/>
</dbReference>
<evidence type="ECO:0000259" key="4">
    <source>
        <dbReference type="Pfam" id="PF19305"/>
    </source>
</evidence>
<dbReference type="Pfam" id="PF03972">
    <property type="entry name" value="MmgE_PrpD_N"/>
    <property type="match status" value="1"/>
</dbReference>
<protein>
    <submittedName>
        <fullName evidence="5">2-methylcitrate dehydratase PrpD</fullName>
    </submittedName>
</protein>
<dbReference type="SUPFAM" id="SSF103378">
    <property type="entry name" value="2-methylcitrate dehydratase PrpD"/>
    <property type="match status" value="1"/>
</dbReference>
<dbReference type="InterPro" id="IPR045337">
    <property type="entry name" value="MmgE_PrpD_C"/>
</dbReference>
<dbReference type="InterPro" id="IPR042188">
    <property type="entry name" value="MmgE/PrpD_sf_2"/>
</dbReference>
<evidence type="ECO:0000256" key="2">
    <source>
        <dbReference type="SAM" id="MobiDB-lite"/>
    </source>
</evidence>
<feature type="domain" description="MmgE/PrpD N-terminal" evidence="3">
    <location>
        <begin position="28"/>
        <end position="245"/>
    </location>
</feature>
<evidence type="ECO:0000313" key="6">
    <source>
        <dbReference type="Proteomes" id="UP000199614"/>
    </source>
</evidence>
<evidence type="ECO:0000259" key="3">
    <source>
        <dbReference type="Pfam" id="PF03972"/>
    </source>
</evidence>
<evidence type="ECO:0000313" key="5">
    <source>
        <dbReference type="EMBL" id="SFN64756.1"/>
    </source>
</evidence>
<organism evidence="5 6">
    <name type="scientific">Pseudonocardia ammonioxydans</name>
    <dbReference type="NCBI Taxonomy" id="260086"/>
    <lineage>
        <taxon>Bacteria</taxon>
        <taxon>Bacillati</taxon>
        <taxon>Actinomycetota</taxon>
        <taxon>Actinomycetes</taxon>
        <taxon>Pseudonocardiales</taxon>
        <taxon>Pseudonocardiaceae</taxon>
        <taxon>Pseudonocardia</taxon>
    </lineage>
</organism>
<feature type="region of interest" description="Disordered" evidence="2">
    <location>
        <begin position="1"/>
        <end position="28"/>
    </location>
</feature>
<dbReference type="Pfam" id="PF19305">
    <property type="entry name" value="MmgE_PrpD_C"/>
    <property type="match status" value="1"/>
</dbReference>
<dbReference type="RefSeq" id="WP_177238552.1">
    <property type="nucleotide sequence ID" value="NZ_FOUY01000018.1"/>
</dbReference>
<dbReference type="EMBL" id="FOUY01000018">
    <property type="protein sequence ID" value="SFN64756.1"/>
    <property type="molecule type" value="Genomic_DNA"/>
</dbReference>
<gene>
    <name evidence="5" type="ORF">SAMN05216207_101894</name>
</gene>
<dbReference type="PANTHER" id="PTHR16943:SF8">
    <property type="entry name" value="2-METHYLCITRATE DEHYDRATASE"/>
    <property type="match status" value="1"/>
</dbReference>
<name>A0A1I5AQD9_PSUAM</name>
<dbReference type="STRING" id="260086.SAMN05216207_101894"/>
<dbReference type="GO" id="GO:0016829">
    <property type="term" value="F:lyase activity"/>
    <property type="evidence" value="ECO:0007669"/>
    <property type="project" value="InterPro"/>
</dbReference>
<dbReference type="InterPro" id="IPR045336">
    <property type="entry name" value="MmgE_PrpD_N"/>
</dbReference>
<evidence type="ECO:0000256" key="1">
    <source>
        <dbReference type="ARBA" id="ARBA00006174"/>
    </source>
</evidence>
<accession>A0A1I5AQD9</accession>
<proteinExistence type="inferred from homology"/>
<feature type="domain" description="MmgE/PrpD C-terminal" evidence="4">
    <location>
        <begin position="270"/>
        <end position="419"/>
    </location>
</feature>
<comment type="similarity">
    <text evidence="1">Belongs to the PrpD family.</text>
</comment>
<reference evidence="5 6" key="1">
    <citation type="submission" date="2016-10" db="EMBL/GenBank/DDBJ databases">
        <authorList>
            <person name="de Groot N.N."/>
        </authorList>
    </citation>
    <scope>NUCLEOTIDE SEQUENCE [LARGE SCALE GENOMIC DNA]</scope>
    <source>
        <strain evidence="5 6">CGMCC 4.1877</strain>
    </source>
</reference>
<dbReference type="InterPro" id="IPR005656">
    <property type="entry name" value="MmgE_PrpD"/>
</dbReference>
<dbReference type="InterPro" id="IPR036148">
    <property type="entry name" value="MmgE/PrpD_sf"/>
</dbReference>
<dbReference type="InterPro" id="IPR042183">
    <property type="entry name" value="MmgE/PrpD_sf_1"/>
</dbReference>